<dbReference type="AlphaFoldDB" id="A0A5J4QNL2"/>
<sequence length="42" mass="4824">MSLTEDGEDWLCKNVDKSASVLNRILRYPAKSKIISQWALDK</sequence>
<dbReference type="EMBL" id="SNRY01003002">
    <property type="protein sequence ID" value="KAA6322621.1"/>
    <property type="molecule type" value="Genomic_DNA"/>
</dbReference>
<protein>
    <submittedName>
        <fullName evidence="1">Uncharacterized protein</fullName>
    </submittedName>
</protein>
<gene>
    <name evidence="1" type="ORF">EZS27_027858</name>
</gene>
<accession>A0A5J4QNL2</accession>
<proteinExistence type="predicted"/>
<comment type="caution">
    <text evidence="1">The sequence shown here is derived from an EMBL/GenBank/DDBJ whole genome shotgun (WGS) entry which is preliminary data.</text>
</comment>
<organism evidence="1">
    <name type="scientific">termite gut metagenome</name>
    <dbReference type="NCBI Taxonomy" id="433724"/>
    <lineage>
        <taxon>unclassified sequences</taxon>
        <taxon>metagenomes</taxon>
        <taxon>organismal metagenomes</taxon>
    </lineage>
</organism>
<reference evidence="1" key="1">
    <citation type="submission" date="2019-03" db="EMBL/GenBank/DDBJ databases">
        <title>Single cell metagenomics reveals metabolic interactions within the superorganism composed of flagellate Streblomastix strix and complex community of Bacteroidetes bacteria on its surface.</title>
        <authorList>
            <person name="Treitli S.C."/>
            <person name="Kolisko M."/>
            <person name="Husnik F."/>
            <person name="Keeling P."/>
            <person name="Hampl V."/>
        </authorList>
    </citation>
    <scope>NUCLEOTIDE SEQUENCE</scope>
    <source>
        <strain evidence="1">STM</strain>
    </source>
</reference>
<name>A0A5J4QNL2_9ZZZZ</name>
<evidence type="ECO:0000313" key="1">
    <source>
        <dbReference type="EMBL" id="KAA6322621.1"/>
    </source>
</evidence>